<evidence type="ECO:0000256" key="6">
    <source>
        <dbReference type="HAMAP-Rule" id="MF_01161"/>
    </source>
</evidence>
<dbReference type="HAMAP" id="MF_01161">
    <property type="entry name" value="tRNA_Ile_lys_synt"/>
    <property type="match status" value="1"/>
</dbReference>
<feature type="binding site" evidence="6">
    <location>
        <begin position="29"/>
        <end position="34"/>
    </location>
    <ligand>
        <name>ATP</name>
        <dbReference type="ChEBI" id="CHEBI:30616"/>
    </ligand>
</feature>
<evidence type="ECO:0000256" key="1">
    <source>
        <dbReference type="ARBA" id="ARBA00022598"/>
    </source>
</evidence>
<name>A0ABZ0UL03_9RICK</name>
<keyword evidence="9" id="KW-1185">Reference proteome</keyword>
<dbReference type="InterPro" id="IPR012094">
    <property type="entry name" value="tRNA_Ile_lys_synt"/>
</dbReference>
<evidence type="ECO:0000256" key="3">
    <source>
        <dbReference type="ARBA" id="ARBA00022741"/>
    </source>
</evidence>
<protein>
    <recommendedName>
        <fullName evidence="6">tRNA(Ile)-lysidine synthase</fullName>
        <ecNumber evidence="6">6.3.4.19</ecNumber>
    </recommendedName>
    <alternativeName>
        <fullName evidence="6">tRNA(Ile)-2-lysyl-cytidine synthase</fullName>
    </alternativeName>
    <alternativeName>
        <fullName evidence="6">tRNA(Ile)-lysidine synthetase</fullName>
    </alternativeName>
</protein>
<comment type="catalytic activity">
    <reaction evidence="5 6">
        <text>cytidine(34) in tRNA(Ile2) + L-lysine + ATP = lysidine(34) in tRNA(Ile2) + AMP + diphosphate + H(+)</text>
        <dbReference type="Rhea" id="RHEA:43744"/>
        <dbReference type="Rhea" id="RHEA-COMP:10625"/>
        <dbReference type="Rhea" id="RHEA-COMP:10670"/>
        <dbReference type="ChEBI" id="CHEBI:15378"/>
        <dbReference type="ChEBI" id="CHEBI:30616"/>
        <dbReference type="ChEBI" id="CHEBI:32551"/>
        <dbReference type="ChEBI" id="CHEBI:33019"/>
        <dbReference type="ChEBI" id="CHEBI:82748"/>
        <dbReference type="ChEBI" id="CHEBI:83665"/>
        <dbReference type="ChEBI" id="CHEBI:456215"/>
        <dbReference type="EC" id="6.3.4.19"/>
    </reaction>
</comment>
<feature type="domain" description="tRNA(Ile)-lysidine/2-thiocytidine synthase N-terminal" evidence="7">
    <location>
        <begin position="23"/>
        <end position="203"/>
    </location>
</feature>
<dbReference type="InterPro" id="IPR012795">
    <property type="entry name" value="tRNA_Ile_lys_synt_N"/>
</dbReference>
<gene>
    <name evidence="6" type="primary">tilS</name>
    <name evidence="8" type="ORF">Bandiella_00276</name>
</gene>
<reference evidence="8 9" key="1">
    <citation type="submission" date="2022-11" db="EMBL/GenBank/DDBJ databases">
        <title>Host association and intracellularity evolved multiple times independently in the Rickettsiales.</title>
        <authorList>
            <person name="Castelli M."/>
            <person name="Nardi T."/>
            <person name="Gammuto L."/>
            <person name="Bellinzona G."/>
            <person name="Sabaneyeva E."/>
            <person name="Potekhin A."/>
            <person name="Serra V."/>
            <person name="Petroni G."/>
            <person name="Sassera D."/>
        </authorList>
    </citation>
    <scope>NUCLEOTIDE SEQUENCE [LARGE SCALE GENOMIC DNA]</scope>
    <source>
        <strain evidence="8 9">NDG2</strain>
    </source>
</reference>
<comment type="domain">
    <text evidence="6">The N-terminal region contains the highly conserved SGGXDS motif, predicted to be a P-loop motif involved in ATP binding.</text>
</comment>
<evidence type="ECO:0000259" key="7">
    <source>
        <dbReference type="Pfam" id="PF01171"/>
    </source>
</evidence>
<dbReference type="PANTHER" id="PTHR43033:SF1">
    <property type="entry name" value="TRNA(ILE)-LYSIDINE SYNTHASE-RELATED"/>
    <property type="match status" value="1"/>
</dbReference>
<dbReference type="SUPFAM" id="SSF52402">
    <property type="entry name" value="Adenine nucleotide alpha hydrolases-like"/>
    <property type="match status" value="1"/>
</dbReference>
<dbReference type="NCBIfam" id="TIGR02432">
    <property type="entry name" value="lysidine_TilS_N"/>
    <property type="match status" value="1"/>
</dbReference>
<dbReference type="Pfam" id="PF01171">
    <property type="entry name" value="ATP_bind_3"/>
    <property type="match status" value="1"/>
</dbReference>
<keyword evidence="6" id="KW-0963">Cytoplasm</keyword>
<dbReference type="InterPro" id="IPR011063">
    <property type="entry name" value="TilS/TtcA_N"/>
</dbReference>
<proteinExistence type="inferred from homology"/>
<evidence type="ECO:0000256" key="5">
    <source>
        <dbReference type="ARBA" id="ARBA00048539"/>
    </source>
</evidence>
<dbReference type="Gene3D" id="3.40.50.620">
    <property type="entry name" value="HUPs"/>
    <property type="match status" value="1"/>
</dbReference>
<comment type="similarity">
    <text evidence="6">Belongs to the tRNA(Ile)-lysidine synthase family.</text>
</comment>
<keyword evidence="1 6" id="KW-0436">Ligase</keyword>
<comment type="function">
    <text evidence="6">Ligates lysine onto the cytidine present at position 34 of the AUA codon-specific tRNA(Ile) that contains the anticodon CAU, in an ATP-dependent manner. Cytidine is converted to lysidine, thus changing the amino acid specificity of the tRNA from methionine to isoleucine.</text>
</comment>
<dbReference type="EC" id="6.3.4.19" evidence="6"/>
<dbReference type="CDD" id="cd01992">
    <property type="entry name" value="TilS_N"/>
    <property type="match status" value="1"/>
</dbReference>
<evidence type="ECO:0000256" key="2">
    <source>
        <dbReference type="ARBA" id="ARBA00022694"/>
    </source>
</evidence>
<dbReference type="PANTHER" id="PTHR43033">
    <property type="entry name" value="TRNA(ILE)-LYSIDINE SYNTHASE-RELATED"/>
    <property type="match status" value="1"/>
</dbReference>
<evidence type="ECO:0000256" key="4">
    <source>
        <dbReference type="ARBA" id="ARBA00022840"/>
    </source>
</evidence>
<keyword evidence="3 6" id="KW-0547">Nucleotide-binding</keyword>
<evidence type="ECO:0000313" key="8">
    <source>
        <dbReference type="EMBL" id="WPX96167.1"/>
    </source>
</evidence>
<dbReference type="InterPro" id="IPR014729">
    <property type="entry name" value="Rossmann-like_a/b/a_fold"/>
</dbReference>
<keyword evidence="4 6" id="KW-0067">ATP-binding</keyword>
<dbReference type="Proteomes" id="UP001327219">
    <property type="component" value="Chromosome"/>
</dbReference>
<organism evidence="8 9">
    <name type="scientific">Candidatus Bandiella euplotis</name>
    <dbReference type="NCBI Taxonomy" id="1664265"/>
    <lineage>
        <taxon>Bacteria</taxon>
        <taxon>Pseudomonadati</taxon>
        <taxon>Pseudomonadota</taxon>
        <taxon>Alphaproteobacteria</taxon>
        <taxon>Rickettsiales</taxon>
        <taxon>Candidatus Midichloriaceae</taxon>
        <taxon>Candidatus Bandiella</taxon>
    </lineage>
</organism>
<sequence length="426" mass="49550">MVLTFSSFQQNLFNTVDIKDVKKIAVALSGGADSMCLTFLLQEVCKTNNIEITALTVDHKLRSNSTREANQVFAYMQLHGIRHAILNWEHNNYLANNVQQKAREARYSLLLKYCKENNISHLFVAHNYDDQAESVMLNILRGSGIDGIAGIKRQTKLDDINILRPLLKFTRSQIINFLNAEKIIWFEDASNSNLKFDRVKVRQLLRQFDYNHNLVARLNLLSDNAQRAKSFLDSYVDKTFQNQCEIGDFGHISIKASYFFAQEEEIRLRLLNKIFRHVHNSVFIYPVRLESLKLLQNLLKQGGNNKFTLCKCQVLLRNGVIYFYKEGKFIEQEKVLIEGDNIWDGRYVINVKVNGFYVTKLTKEIWGQIKPKQYKHTIPSDIIFSTPVITSSDRNEYYWPFLNGMYSCSQDRFSTIIHVYKLAVQL</sequence>
<comment type="subcellular location">
    <subcellularLocation>
        <location evidence="6">Cytoplasm</location>
    </subcellularLocation>
</comment>
<dbReference type="EMBL" id="CP110820">
    <property type="protein sequence ID" value="WPX96167.1"/>
    <property type="molecule type" value="Genomic_DNA"/>
</dbReference>
<accession>A0ABZ0UL03</accession>
<evidence type="ECO:0000313" key="9">
    <source>
        <dbReference type="Proteomes" id="UP001327219"/>
    </source>
</evidence>
<keyword evidence="2 6" id="KW-0819">tRNA processing</keyword>